<dbReference type="Proteomes" id="UP000236220">
    <property type="component" value="Unassembled WGS sequence"/>
</dbReference>
<keyword evidence="3" id="KW-0804">Transcription</keyword>
<dbReference type="Pfam" id="PF16925">
    <property type="entry name" value="TetR_C_13"/>
    <property type="match status" value="1"/>
</dbReference>
<comment type="caution">
    <text evidence="6">The sequence shown here is derived from an EMBL/GenBank/DDBJ whole genome shotgun (WGS) entry which is preliminary data.</text>
</comment>
<dbReference type="PANTHER" id="PTHR47506">
    <property type="entry name" value="TRANSCRIPTIONAL REGULATORY PROTEIN"/>
    <property type="match status" value="1"/>
</dbReference>
<dbReference type="PRINTS" id="PR00455">
    <property type="entry name" value="HTHTETR"/>
</dbReference>
<dbReference type="Pfam" id="PF00440">
    <property type="entry name" value="TetR_N"/>
    <property type="match status" value="1"/>
</dbReference>
<dbReference type="InterPro" id="IPR009057">
    <property type="entry name" value="Homeodomain-like_sf"/>
</dbReference>
<evidence type="ECO:0000256" key="4">
    <source>
        <dbReference type="PROSITE-ProRule" id="PRU00335"/>
    </source>
</evidence>
<dbReference type="SUPFAM" id="SSF48498">
    <property type="entry name" value="Tetracyclin repressor-like, C-terminal domain"/>
    <property type="match status" value="1"/>
</dbReference>
<keyword evidence="7" id="KW-1185">Reference proteome</keyword>
<dbReference type="AlphaFoldDB" id="A0A2K1Q203"/>
<keyword evidence="1" id="KW-0805">Transcription regulation</keyword>
<dbReference type="InterPro" id="IPR023772">
    <property type="entry name" value="DNA-bd_HTH_TetR-type_CS"/>
</dbReference>
<evidence type="ECO:0000313" key="7">
    <source>
        <dbReference type="Proteomes" id="UP000236220"/>
    </source>
</evidence>
<sequence length="211" mass="22809">MTAASTATVPARQRLLGAALHEFRTRGYAATTVDDLCRAAGVSKGAFFHHFASKEALALAAVEHWNAFTGELFAQAAYHVLPDPRDRVLAYVDLRGELLRGELAEYTCLLGTLVQETYDSHPALRDACRAGIEGHADTLVRDIAAAKKKYAPKATWTPESVALFTQAALQGGFILAKAQDDLAVAADAVAHLHRYIELLLPVPTTSRRTAK</sequence>
<dbReference type="OrthoDB" id="4541465at2"/>
<reference evidence="6 7" key="1">
    <citation type="submission" date="2017-08" db="EMBL/GenBank/DDBJ databases">
        <title>Lysobacter sylvestris genome.</title>
        <authorList>
            <person name="Zhang D.-C."/>
            <person name="Albuquerque L."/>
            <person name="Franca L."/>
            <person name="Froufe H.J.C."/>
            <person name="Barroso C."/>
            <person name="Egas C."/>
            <person name="Da Costa M."/>
            <person name="Margesin R."/>
        </authorList>
    </citation>
    <scope>NUCLEOTIDE SEQUENCE [LARGE SCALE GENOMIC DNA]</scope>
    <source>
        <strain evidence="6 7">AM20-91</strain>
    </source>
</reference>
<dbReference type="EMBL" id="NPZB01000001">
    <property type="protein sequence ID" value="PNS08977.1"/>
    <property type="molecule type" value="Genomic_DNA"/>
</dbReference>
<dbReference type="PROSITE" id="PS01081">
    <property type="entry name" value="HTH_TETR_1"/>
    <property type="match status" value="1"/>
</dbReference>
<dbReference type="SUPFAM" id="SSF46689">
    <property type="entry name" value="Homeodomain-like"/>
    <property type="match status" value="1"/>
</dbReference>
<gene>
    <name evidence="6" type="ORF">Lysil_0606</name>
</gene>
<feature type="DNA-binding region" description="H-T-H motif" evidence="4">
    <location>
        <begin position="32"/>
        <end position="51"/>
    </location>
</feature>
<proteinExistence type="predicted"/>
<keyword evidence="2 4" id="KW-0238">DNA-binding</keyword>
<dbReference type="Gene3D" id="1.10.357.10">
    <property type="entry name" value="Tetracycline Repressor, domain 2"/>
    <property type="match status" value="1"/>
</dbReference>
<dbReference type="InterPro" id="IPR036271">
    <property type="entry name" value="Tet_transcr_reg_TetR-rel_C_sf"/>
</dbReference>
<dbReference type="RefSeq" id="WP_103074092.1">
    <property type="nucleotide sequence ID" value="NZ_NPZB01000001.1"/>
</dbReference>
<dbReference type="GO" id="GO:0003677">
    <property type="term" value="F:DNA binding"/>
    <property type="evidence" value="ECO:0007669"/>
    <property type="project" value="UniProtKB-UniRule"/>
</dbReference>
<dbReference type="PROSITE" id="PS50977">
    <property type="entry name" value="HTH_TETR_2"/>
    <property type="match status" value="1"/>
</dbReference>
<evidence type="ECO:0000256" key="3">
    <source>
        <dbReference type="ARBA" id="ARBA00023163"/>
    </source>
</evidence>
<organism evidence="6 7">
    <name type="scientific">Solilutibacter silvestris</name>
    <dbReference type="NCBI Taxonomy" id="1645665"/>
    <lineage>
        <taxon>Bacteria</taxon>
        <taxon>Pseudomonadati</taxon>
        <taxon>Pseudomonadota</taxon>
        <taxon>Gammaproteobacteria</taxon>
        <taxon>Lysobacterales</taxon>
        <taxon>Lysobacteraceae</taxon>
        <taxon>Solilutibacter</taxon>
    </lineage>
</organism>
<evidence type="ECO:0000256" key="1">
    <source>
        <dbReference type="ARBA" id="ARBA00023015"/>
    </source>
</evidence>
<protein>
    <submittedName>
        <fullName evidence="6">Transcriptional regulator</fullName>
    </submittedName>
</protein>
<dbReference type="InterPro" id="IPR011075">
    <property type="entry name" value="TetR_C"/>
</dbReference>
<evidence type="ECO:0000256" key="2">
    <source>
        <dbReference type="ARBA" id="ARBA00023125"/>
    </source>
</evidence>
<evidence type="ECO:0000313" key="6">
    <source>
        <dbReference type="EMBL" id="PNS08977.1"/>
    </source>
</evidence>
<evidence type="ECO:0000259" key="5">
    <source>
        <dbReference type="PROSITE" id="PS50977"/>
    </source>
</evidence>
<dbReference type="PANTHER" id="PTHR47506:SF1">
    <property type="entry name" value="HTH-TYPE TRANSCRIPTIONAL REGULATOR YJDC"/>
    <property type="match status" value="1"/>
</dbReference>
<dbReference type="InterPro" id="IPR001647">
    <property type="entry name" value="HTH_TetR"/>
</dbReference>
<name>A0A2K1Q203_9GAMM</name>
<feature type="domain" description="HTH tetR-type" evidence="5">
    <location>
        <begin position="9"/>
        <end position="69"/>
    </location>
</feature>
<accession>A0A2K1Q203</accession>